<feature type="signal peptide" evidence="1">
    <location>
        <begin position="1"/>
        <end position="24"/>
    </location>
</feature>
<dbReference type="RefSeq" id="WP_268153602.1">
    <property type="nucleotide sequence ID" value="NZ_JAPPUW010000025.1"/>
</dbReference>
<accession>A0A9X4LKI8</accession>
<comment type="caution">
    <text evidence="2">The sequence shown here is derived from an EMBL/GenBank/DDBJ whole genome shotgun (WGS) entry which is preliminary data.</text>
</comment>
<evidence type="ECO:0000313" key="2">
    <source>
        <dbReference type="EMBL" id="MDG0864197.1"/>
    </source>
</evidence>
<evidence type="ECO:0008006" key="4">
    <source>
        <dbReference type="Google" id="ProtNLM"/>
    </source>
</evidence>
<name>A0A9X4LKI8_9BURK</name>
<dbReference type="SUPFAM" id="SSF56935">
    <property type="entry name" value="Porins"/>
    <property type="match status" value="1"/>
</dbReference>
<sequence>MRPAKCAAWAPLVASLLLASGAQASDATWGLKSTALVGTPIADAGDRSSRLTLEPSLKWQVQGIELRARERLRRIAGAGAHRGDADLRELTAAWRGDDITVTVGAQQLNWGRMDILRVTDVINPIDTYDLFYEELPEAKLAQWMANFEWQGEGQTLQFIVSPQVPVDRLPTQAMGLPVQTDRPSTSLSNATLAVRYGVEAAGWNADFLALHGWLSAPTLQPVIESTGPKLLGRLSRQTGVGFSADKPVGPAVIRLEALYARITPEVDAVGTAPGTRTQASFGLGVDVRHGPWFFAAQAIAAHDRGTTAGSGNNAFLSLIVQRKWLQDRLAGRAMHIRDSRNGSSWSSLQMAYELTANQLLQLQCDRFDGAPSTPFGAFADRSRVAASVRLQF</sequence>
<dbReference type="Proteomes" id="UP001152766">
    <property type="component" value="Unassembled WGS sequence"/>
</dbReference>
<gene>
    <name evidence="2" type="ORF">EXJ73_17185</name>
</gene>
<evidence type="ECO:0000313" key="3">
    <source>
        <dbReference type="Proteomes" id="UP001152766"/>
    </source>
</evidence>
<organism evidence="2 3">
    <name type="scientific">Pelomonas aquatica</name>
    <dbReference type="NCBI Taxonomy" id="431058"/>
    <lineage>
        <taxon>Bacteria</taxon>
        <taxon>Pseudomonadati</taxon>
        <taxon>Pseudomonadota</taxon>
        <taxon>Betaproteobacteria</taxon>
        <taxon>Burkholderiales</taxon>
        <taxon>Sphaerotilaceae</taxon>
        <taxon>Roseateles</taxon>
    </lineage>
</organism>
<reference evidence="2" key="1">
    <citation type="submission" date="2019-02" db="EMBL/GenBank/DDBJ databases">
        <title>Draft genome of the type strain Pelomonas aquatica CCUG 52575T.</title>
        <authorList>
            <person name="Gomila M."/>
            <person name="Lalucat J."/>
        </authorList>
    </citation>
    <scope>NUCLEOTIDE SEQUENCE</scope>
    <source>
        <strain evidence="2">CCUG 52575</strain>
    </source>
</reference>
<keyword evidence="3" id="KW-1185">Reference proteome</keyword>
<feature type="chain" id="PRO_5040917404" description="Porin domain-containing protein" evidence="1">
    <location>
        <begin position="25"/>
        <end position="392"/>
    </location>
</feature>
<dbReference type="EMBL" id="SGUG01000028">
    <property type="protein sequence ID" value="MDG0864197.1"/>
    <property type="molecule type" value="Genomic_DNA"/>
</dbReference>
<evidence type="ECO:0000256" key="1">
    <source>
        <dbReference type="SAM" id="SignalP"/>
    </source>
</evidence>
<dbReference type="AlphaFoldDB" id="A0A9X4LKI8"/>
<keyword evidence="1" id="KW-0732">Signal</keyword>
<protein>
    <recommendedName>
        <fullName evidence="4">Porin domain-containing protein</fullName>
    </recommendedName>
</protein>
<proteinExistence type="predicted"/>